<gene>
    <name evidence="2" type="ORF">Slati_2963400</name>
</gene>
<proteinExistence type="predicted"/>
<comment type="caution">
    <text evidence="2">The sequence shown here is derived from an EMBL/GenBank/DDBJ whole genome shotgun (WGS) entry which is preliminary data.</text>
</comment>
<protein>
    <submittedName>
        <fullName evidence="2">Uncharacterized protein</fullName>
    </submittedName>
</protein>
<sequence>MTMPSRAGKTASTLTGSYSKEEAQSQVSRKKELMFIDVKIHGKSICATIVNGTTYNYLASAKVDRLGLVLEK</sequence>
<organism evidence="2">
    <name type="scientific">Sesamum latifolium</name>
    <dbReference type="NCBI Taxonomy" id="2727402"/>
    <lineage>
        <taxon>Eukaryota</taxon>
        <taxon>Viridiplantae</taxon>
        <taxon>Streptophyta</taxon>
        <taxon>Embryophyta</taxon>
        <taxon>Tracheophyta</taxon>
        <taxon>Spermatophyta</taxon>
        <taxon>Magnoliopsida</taxon>
        <taxon>eudicotyledons</taxon>
        <taxon>Gunneridae</taxon>
        <taxon>Pentapetalae</taxon>
        <taxon>asterids</taxon>
        <taxon>lamiids</taxon>
        <taxon>Lamiales</taxon>
        <taxon>Pedaliaceae</taxon>
        <taxon>Sesamum</taxon>
    </lineage>
</organism>
<dbReference type="AlphaFoldDB" id="A0AAW2VJH6"/>
<evidence type="ECO:0000256" key="1">
    <source>
        <dbReference type="SAM" id="MobiDB-lite"/>
    </source>
</evidence>
<feature type="region of interest" description="Disordered" evidence="1">
    <location>
        <begin position="1"/>
        <end position="25"/>
    </location>
</feature>
<dbReference type="EMBL" id="JACGWN010000010">
    <property type="protein sequence ID" value="KAL0427886.1"/>
    <property type="molecule type" value="Genomic_DNA"/>
</dbReference>
<name>A0AAW2VJH6_9LAMI</name>
<evidence type="ECO:0000313" key="2">
    <source>
        <dbReference type="EMBL" id="KAL0427886.1"/>
    </source>
</evidence>
<reference evidence="2" key="2">
    <citation type="journal article" date="2024" name="Plant">
        <title>Genomic evolution and insights into agronomic trait innovations of Sesamum species.</title>
        <authorList>
            <person name="Miao H."/>
            <person name="Wang L."/>
            <person name="Qu L."/>
            <person name="Liu H."/>
            <person name="Sun Y."/>
            <person name="Le M."/>
            <person name="Wang Q."/>
            <person name="Wei S."/>
            <person name="Zheng Y."/>
            <person name="Lin W."/>
            <person name="Duan Y."/>
            <person name="Cao H."/>
            <person name="Xiong S."/>
            <person name="Wang X."/>
            <person name="Wei L."/>
            <person name="Li C."/>
            <person name="Ma Q."/>
            <person name="Ju M."/>
            <person name="Zhao R."/>
            <person name="Li G."/>
            <person name="Mu C."/>
            <person name="Tian Q."/>
            <person name="Mei H."/>
            <person name="Zhang T."/>
            <person name="Gao T."/>
            <person name="Zhang H."/>
        </authorList>
    </citation>
    <scope>NUCLEOTIDE SEQUENCE</scope>
    <source>
        <strain evidence="2">KEN1</strain>
    </source>
</reference>
<reference evidence="2" key="1">
    <citation type="submission" date="2020-06" db="EMBL/GenBank/DDBJ databases">
        <authorList>
            <person name="Li T."/>
            <person name="Hu X."/>
            <person name="Zhang T."/>
            <person name="Song X."/>
            <person name="Zhang H."/>
            <person name="Dai N."/>
            <person name="Sheng W."/>
            <person name="Hou X."/>
            <person name="Wei L."/>
        </authorList>
    </citation>
    <scope>NUCLEOTIDE SEQUENCE</scope>
    <source>
        <strain evidence="2">KEN1</strain>
        <tissue evidence="2">Leaf</tissue>
    </source>
</reference>
<accession>A0AAW2VJH6</accession>